<keyword evidence="6 8" id="KW-0472">Membrane</keyword>
<dbReference type="GO" id="GO:0005794">
    <property type="term" value="C:Golgi apparatus"/>
    <property type="evidence" value="ECO:0007669"/>
    <property type="project" value="TreeGrafter"/>
</dbReference>
<evidence type="ECO:0000256" key="7">
    <source>
        <dbReference type="SAM" id="MobiDB-lite"/>
    </source>
</evidence>
<keyword evidence="5 8" id="KW-1133">Transmembrane helix</keyword>
<feature type="domain" description="Trichome birefringence-like N-terminal" evidence="10">
    <location>
        <begin position="152"/>
        <end position="206"/>
    </location>
</feature>
<dbReference type="InterPro" id="IPR026057">
    <property type="entry name" value="TBL_C"/>
</dbReference>
<gene>
    <name evidence="11" type="ORF">KP509_35G011300</name>
</gene>
<feature type="compositionally biased region" description="Low complexity" evidence="7">
    <location>
        <begin position="125"/>
        <end position="148"/>
    </location>
</feature>
<dbReference type="Pfam" id="PF14416">
    <property type="entry name" value="PMR5N"/>
    <property type="match status" value="1"/>
</dbReference>
<keyword evidence="12" id="KW-1185">Reference proteome</keyword>
<dbReference type="EMBL" id="CM035440">
    <property type="protein sequence ID" value="KAH7282083.1"/>
    <property type="molecule type" value="Genomic_DNA"/>
</dbReference>
<sequence>MGAGETEHGAVLRWGARRLMLISMAMVGSMFAVAICTDTFAFFSAASARNILRISSILPPTLSPSSPSELVFSVPPLTVSSPQKGAPFQPTSLSKSLPPLLAYSSERSVPSGLAPLSSSLPQSPSVPLASVSPPSPSTSSSSSLEGSSTTFGCSYTEGRWVKNERKPFYSGESCKTWLSEMWACRLMPGRPNFNYEGFRWQPDGCNLPEFSSRDFLYMMQNKVVVFVGDSIGRQQYQSLMCMLTGGDDEAPVEDAAAPYGLVKRPGAIRPDGYAQRFKETNTTIIFYWSVTLCEVQPLNVSDPNTEYALHLDRPVTFIQKYLRIMDMLILNTGHHWNRGKMELNKWMMHVDGKPNATYARDIGSARELALHKLAEWLHQKKEKNLTNAEVYMRSLSPRHFFDGEWNTGGRCDEDFMPMMQHNITGPGSDPVIESAVSGTSLRLLNITYVSQFRYDGHVSKYWRNTKGQDCLHWCLPGVPDVWNELLYADMVSQQNKQRGTS</sequence>
<reference evidence="11" key="1">
    <citation type="submission" date="2021-08" db="EMBL/GenBank/DDBJ databases">
        <title>WGS assembly of Ceratopteris richardii.</title>
        <authorList>
            <person name="Marchant D.B."/>
            <person name="Chen G."/>
            <person name="Jenkins J."/>
            <person name="Shu S."/>
            <person name="Leebens-Mack J."/>
            <person name="Grimwood J."/>
            <person name="Schmutz J."/>
            <person name="Soltis P."/>
            <person name="Soltis D."/>
            <person name="Chen Z.-H."/>
        </authorList>
    </citation>
    <scope>NUCLEOTIDE SEQUENCE</scope>
    <source>
        <strain evidence="11">Whitten #5841</strain>
        <tissue evidence="11">Leaf</tissue>
    </source>
</reference>
<feature type="transmembrane region" description="Helical" evidence="8">
    <location>
        <begin position="21"/>
        <end position="43"/>
    </location>
</feature>
<dbReference type="GO" id="GO:0016020">
    <property type="term" value="C:membrane"/>
    <property type="evidence" value="ECO:0007669"/>
    <property type="project" value="UniProtKB-SubCell"/>
</dbReference>
<evidence type="ECO:0000256" key="8">
    <source>
        <dbReference type="SAM" id="Phobius"/>
    </source>
</evidence>
<evidence type="ECO:0000313" key="12">
    <source>
        <dbReference type="Proteomes" id="UP000825935"/>
    </source>
</evidence>
<proteinExistence type="inferred from homology"/>
<keyword evidence="3 8" id="KW-0812">Transmembrane</keyword>
<feature type="domain" description="Trichome birefringence-like C-terminal" evidence="9">
    <location>
        <begin position="207"/>
        <end position="488"/>
    </location>
</feature>
<evidence type="ECO:0000256" key="1">
    <source>
        <dbReference type="ARBA" id="ARBA00004167"/>
    </source>
</evidence>
<comment type="subcellular location">
    <subcellularLocation>
        <location evidence="1">Membrane</location>
        <topology evidence="1">Single-pass membrane protein</topology>
    </subcellularLocation>
</comment>
<evidence type="ECO:0000259" key="10">
    <source>
        <dbReference type="Pfam" id="PF14416"/>
    </source>
</evidence>
<feature type="region of interest" description="Disordered" evidence="7">
    <location>
        <begin position="125"/>
        <end position="150"/>
    </location>
</feature>
<evidence type="ECO:0000256" key="2">
    <source>
        <dbReference type="ARBA" id="ARBA00007727"/>
    </source>
</evidence>
<evidence type="ECO:0000259" key="9">
    <source>
        <dbReference type="Pfam" id="PF13839"/>
    </source>
</evidence>
<name>A0A8T2QEN7_CERRI</name>
<dbReference type="Pfam" id="PF13839">
    <property type="entry name" value="PC-Esterase"/>
    <property type="match status" value="1"/>
</dbReference>
<dbReference type="InterPro" id="IPR029962">
    <property type="entry name" value="TBL"/>
</dbReference>
<dbReference type="PANTHER" id="PTHR32285:SF235">
    <property type="entry name" value="PROTEIN TRICHOME BIREFRINGENCE-LIKE 16"/>
    <property type="match status" value="1"/>
</dbReference>
<evidence type="ECO:0000256" key="6">
    <source>
        <dbReference type="ARBA" id="ARBA00023136"/>
    </source>
</evidence>
<dbReference type="PANTHER" id="PTHR32285">
    <property type="entry name" value="PROTEIN TRICHOME BIREFRINGENCE-LIKE 9-RELATED"/>
    <property type="match status" value="1"/>
</dbReference>
<protein>
    <recommendedName>
        <fullName evidence="13">Trichome birefringence-like N-terminal domain-containing protein</fullName>
    </recommendedName>
</protein>
<keyword evidence="4" id="KW-0735">Signal-anchor</keyword>
<comment type="caution">
    <text evidence="11">The sequence shown here is derived from an EMBL/GenBank/DDBJ whole genome shotgun (WGS) entry which is preliminary data.</text>
</comment>
<dbReference type="AlphaFoldDB" id="A0A8T2QEN7"/>
<accession>A0A8T2QEN7</accession>
<dbReference type="EMBL" id="CM035440">
    <property type="protein sequence ID" value="KAH7282080.1"/>
    <property type="molecule type" value="Genomic_DNA"/>
</dbReference>
<dbReference type="OMA" id="ENFGTAP"/>
<comment type="similarity">
    <text evidence="2">Belongs to the PC-esterase family. TBL subfamily.</text>
</comment>
<dbReference type="GO" id="GO:0016413">
    <property type="term" value="F:O-acetyltransferase activity"/>
    <property type="evidence" value="ECO:0007669"/>
    <property type="project" value="InterPro"/>
</dbReference>
<dbReference type="Proteomes" id="UP000825935">
    <property type="component" value="Chromosome 35"/>
</dbReference>
<evidence type="ECO:0008006" key="13">
    <source>
        <dbReference type="Google" id="ProtNLM"/>
    </source>
</evidence>
<evidence type="ECO:0000256" key="5">
    <source>
        <dbReference type="ARBA" id="ARBA00022989"/>
    </source>
</evidence>
<evidence type="ECO:0000256" key="4">
    <source>
        <dbReference type="ARBA" id="ARBA00022968"/>
    </source>
</evidence>
<dbReference type="InterPro" id="IPR025846">
    <property type="entry name" value="TBL_N"/>
</dbReference>
<evidence type="ECO:0000313" key="11">
    <source>
        <dbReference type="EMBL" id="KAH7282080.1"/>
    </source>
</evidence>
<dbReference type="OrthoDB" id="630188at2759"/>
<organism evidence="11 12">
    <name type="scientific">Ceratopteris richardii</name>
    <name type="common">Triangle waterfern</name>
    <dbReference type="NCBI Taxonomy" id="49495"/>
    <lineage>
        <taxon>Eukaryota</taxon>
        <taxon>Viridiplantae</taxon>
        <taxon>Streptophyta</taxon>
        <taxon>Embryophyta</taxon>
        <taxon>Tracheophyta</taxon>
        <taxon>Polypodiopsida</taxon>
        <taxon>Polypodiidae</taxon>
        <taxon>Polypodiales</taxon>
        <taxon>Pteridineae</taxon>
        <taxon>Pteridaceae</taxon>
        <taxon>Parkerioideae</taxon>
        <taxon>Ceratopteris</taxon>
    </lineage>
</organism>
<evidence type="ECO:0000256" key="3">
    <source>
        <dbReference type="ARBA" id="ARBA00022692"/>
    </source>
</evidence>